<accession>A0A2N5SXI5</accession>
<feature type="region of interest" description="Disordered" evidence="1">
    <location>
        <begin position="13"/>
        <end position="40"/>
    </location>
</feature>
<dbReference type="Proteomes" id="UP000235388">
    <property type="component" value="Unassembled WGS sequence"/>
</dbReference>
<organism evidence="2 3">
    <name type="scientific">Puccinia coronata f. sp. avenae</name>
    <dbReference type="NCBI Taxonomy" id="200324"/>
    <lineage>
        <taxon>Eukaryota</taxon>
        <taxon>Fungi</taxon>
        <taxon>Dikarya</taxon>
        <taxon>Basidiomycota</taxon>
        <taxon>Pucciniomycotina</taxon>
        <taxon>Pucciniomycetes</taxon>
        <taxon>Pucciniales</taxon>
        <taxon>Pucciniaceae</taxon>
        <taxon>Puccinia</taxon>
    </lineage>
</organism>
<gene>
    <name evidence="2" type="ORF">PCANC_10331</name>
</gene>
<reference evidence="2 3" key="1">
    <citation type="submission" date="2017-11" db="EMBL/GenBank/DDBJ databases">
        <title>De novo assembly and phasing of dikaryotic genomes from two isolates of Puccinia coronata f. sp. avenae, the causal agent of oat crown rust.</title>
        <authorList>
            <person name="Miller M.E."/>
            <person name="Zhang Y."/>
            <person name="Omidvar V."/>
            <person name="Sperschneider J."/>
            <person name="Schwessinger B."/>
            <person name="Raley C."/>
            <person name="Palmer J.M."/>
            <person name="Garnica D."/>
            <person name="Upadhyaya N."/>
            <person name="Rathjen J."/>
            <person name="Taylor J.M."/>
            <person name="Park R.F."/>
            <person name="Dodds P.N."/>
            <person name="Hirsch C.D."/>
            <person name="Kianian S.F."/>
            <person name="Figueroa M."/>
        </authorList>
    </citation>
    <scope>NUCLEOTIDE SEQUENCE [LARGE SCALE GENOMIC DNA]</scope>
    <source>
        <strain evidence="2">12NC29</strain>
    </source>
</reference>
<comment type="caution">
    <text evidence="2">The sequence shown here is derived from an EMBL/GenBank/DDBJ whole genome shotgun (WGS) entry which is preliminary data.</text>
</comment>
<feature type="compositionally biased region" description="Basic and acidic residues" evidence="1">
    <location>
        <begin position="21"/>
        <end position="40"/>
    </location>
</feature>
<name>A0A2N5SXI5_9BASI</name>
<dbReference type="AlphaFoldDB" id="A0A2N5SXI5"/>
<keyword evidence="3" id="KW-1185">Reference proteome</keyword>
<evidence type="ECO:0000313" key="2">
    <source>
        <dbReference type="EMBL" id="PLW17940.1"/>
    </source>
</evidence>
<protein>
    <submittedName>
        <fullName evidence="2">Uncharacterized protein</fullName>
    </submittedName>
</protein>
<proteinExistence type="predicted"/>
<evidence type="ECO:0000313" key="3">
    <source>
        <dbReference type="Proteomes" id="UP000235388"/>
    </source>
</evidence>
<evidence type="ECO:0000256" key="1">
    <source>
        <dbReference type="SAM" id="MobiDB-lite"/>
    </source>
</evidence>
<sequence length="300" mass="34033">MVSMHYLLHVEDDDPTTHFVGDNKSDTSHEHPESPPKHMDLTDPLDLFNGSPPENCSAEARHASSVFANGVYHQLHNSTNPTPATAYTFDDRFKDFVRSNARMILLKPPLKAYSNNPHKNGALPKTLFYLTLDAVETKSNKWKEDHLPPGQLQDDPAALKAYCDAVGDLLKYQRRNLQTLLLANILETKRITITGNVPNRKEMLTAIYEELPPKAEKLTVAQIKHKRNPSGSKLTNDLVFCVIQPRNFKKRHAQLVLDKDTKLFSRKRRFVDIPKADFTVPTIEDVRRSMPPSTFTDIGI</sequence>
<dbReference type="OrthoDB" id="2500993at2759"/>
<dbReference type="EMBL" id="PGCJ01000840">
    <property type="protein sequence ID" value="PLW17940.1"/>
    <property type="molecule type" value="Genomic_DNA"/>
</dbReference>